<dbReference type="InterPro" id="IPR013106">
    <property type="entry name" value="Ig_V-set"/>
</dbReference>
<dbReference type="InterPro" id="IPR036179">
    <property type="entry name" value="Ig-like_dom_sf"/>
</dbReference>
<feature type="domain" description="Immunoglobulin" evidence="2">
    <location>
        <begin position="21"/>
        <end position="137"/>
    </location>
</feature>
<protein>
    <recommendedName>
        <fullName evidence="2">Immunoglobulin domain-containing protein</fullName>
    </recommendedName>
</protein>
<dbReference type="InterPro" id="IPR013783">
    <property type="entry name" value="Ig-like_fold"/>
</dbReference>
<evidence type="ECO:0000313" key="3">
    <source>
        <dbReference type="EMBL" id="KAJ3588324.1"/>
    </source>
</evidence>
<comment type="caution">
    <text evidence="3">The sequence shown here is derived from an EMBL/GenBank/DDBJ whole genome shotgun (WGS) entry which is preliminary data.</text>
</comment>
<dbReference type="PANTHER" id="PTHR46608">
    <property type="entry name" value="T-CELL IMMUNOGLOBULIN AND MUCIN DOMAIN-CONTAINING PROTEIN 4"/>
    <property type="match status" value="1"/>
</dbReference>
<dbReference type="OrthoDB" id="434099at2759"/>
<proteinExistence type="predicted"/>
<dbReference type="SMART" id="SM00409">
    <property type="entry name" value="IG"/>
    <property type="match status" value="1"/>
</dbReference>
<organism evidence="3 4">
    <name type="scientific">Muraenolepis orangiensis</name>
    <name type="common">Patagonian moray cod</name>
    <dbReference type="NCBI Taxonomy" id="630683"/>
    <lineage>
        <taxon>Eukaryota</taxon>
        <taxon>Metazoa</taxon>
        <taxon>Chordata</taxon>
        <taxon>Craniata</taxon>
        <taxon>Vertebrata</taxon>
        <taxon>Euteleostomi</taxon>
        <taxon>Actinopterygii</taxon>
        <taxon>Neopterygii</taxon>
        <taxon>Teleostei</taxon>
        <taxon>Neoteleostei</taxon>
        <taxon>Acanthomorphata</taxon>
        <taxon>Zeiogadaria</taxon>
        <taxon>Gadariae</taxon>
        <taxon>Gadiformes</taxon>
        <taxon>Muraenolepidoidei</taxon>
        <taxon>Muraenolepididae</taxon>
        <taxon>Muraenolepis</taxon>
    </lineage>
</organism>
<dbReference type="InterPro" id="IPR003599">
    <property type="entry name" value="Ig_sub"/>
</dbReference>
<dbReference type="AlphaFoldDB" id="A0A9Q0I773"/>
<evidence type="ECO:0000313" key="4">
    <source>
        <dbReference type="Proteomes" id="UP001148018"/>
    </source>
</evidence>
<sequence length="268" mass="30031">MKIDEILVLSAPLNVCGGDPLVVVSAAAGQNVTLPCGDGPAADTLGSEPTSGSAFTSCWGRAQVPSHRCSHAILRTRRDRVIYRASPRYQLLAGGGGGSWDRGASLTIVHVRGSDAGLYGCRVRIPGWFNDFTLHVRLVVADQREREGTLKNTDQREREGTLKNTHQREREGTLKNTDQREREGTLKNTDQREREGTLKNTDQREREGTLKNTDQREREGTLKNTDQREREGTLKNTDQREREGTLKNTDQREREGTLKNTDQREQPL</sequence>
<dbReference type="Proteomes" id="UP001148018">
    <property type="component" value="Unassembled WGS sequence"/>
</dbReference>
<keyword evidence="4" id="KW-1185">Reference proteome</keyword>
<dbReference type="GO" id="GO:0001786">
    <property type="term" value="F:phosphatidylserine binding"/>
    <property type="evidence" value="ECO:0007669"/>
    <property type="project" value="TreeGrafter"/>
</dbReference>
<accession>A0A9Q0I773</accession>
<gene>
    <name evidence="3" type="ORF">NHX12_011917</name>
</gene>
<dbReference type="Pfam" id="PF07686">
    <property type="entry name" value="V-set"/>
    <property type="match status" value="1"/>
</dbReference>
<dbReference type="EMBL" id="JANIIK010000116">
    <property type="protein sequence ID" value="KAJ3588324.1"/>
    <property type="molecule type" value="Genomic_DNA"/>
</dbReference>
<dbReference type="GO" id="GO:0060097">
    <property type="term" value="P:cytoskeletal rearrangement involved in phagocytosis, engulfment"/>
    <property type="evidence" value="ECO:0007669"/>
    <property type="project" value="TreeGrafter"/>
</dbReference>
<evidence type="ECO:0000259" key="2">
    <source>
        <dbReference type="SMART" id="SM00409"/>
    </source>
</evidence>
<dbReference type="GO" id="GO:0043277">
    <property type="term" value="P:apoptotic cell clearance"/>
    <property type="evidence" value="ECO:0007669"/>
    <property type="project" value="TreeGrafter"/>
</dbReference>
<dbReference type="Gene3D" id="2.60.40.10">
    <property type="entry name" value="Immunoglobulins"/>
    <property type="match status" value="1"/>
</dbReference>
<evidence type="ECO:0000256" key="1">
    <source>
        <dbReference type="SAM" id="MobiDB-lite"/>
    </source>
</evidence>
<dbReference type="SUPFAM" id="SSF48726">
    <property type="entry name" value="Immunoglobulin"/>
    <property type="match status" value="1"/>
</dbReference>
<feature type="region of interest" description="Disordered" evidence="1">
    <location>
        <begin position="149"/>
        <end position="268"/>
    </location>
</feature>
<name>A0A9Q0I773_9TELE</name>
<reference evidence="3" key="1">
    <citation type="submission" date="2022-07" db="EMBL/GenBank/DDBJ databases">
        <title>Chromosome-level genome of Muraenolepis orangiensis.</title>
        <authorList>
            <person name="Kim J."/>
        </authorList>
    </citation>
    <scope>NUCLEOTIDE SEQUENCE</scope>
    <source>
        <strain evidence="3">KU_S4_2022</strain>
        <tissue evidence="3">Muscle</tissue>
    </source>
</reference>
<dbReference type="PANTHER" id="PTHR46608:SF3">
    <property type="entry name" value="T-CELL IMMUNOGLOBULIN AND MUCIN DOMAIN-CONTAINING PROTEIN 4"/>
    <property type="match status" value="1"/>
</dbReference>